<organism evidence="1 2">
    <name type="scientific">Mucilaginibacter xinganensis</name>
    <dbReference type="NCBI Taxonomy" id="1234841"/>
    <lineage>
        <taxon>Bacteria</taxon>
        <taxon>Pseudomonadati</taxon>
        <taxon>Bacteroidota</taxon>
        <taxon>Sphingobacteriia</taxon>
        <taxon>Sphingobacteriales</taxon>
        <taxon>Sphingobacteriaceae</taxon>
        <taxon>Mucilaginibacter</taxon>
    </lineage>
</organism>
<proteinExistence type="predicted"/>
<protein>
    <submittedName>
        <fullName evidence="1">Transposase</fullName>
    </submittedName>
</protein>
<keyword evidence="2" id="KW-1185">Reference proteome</keyword>
<name>A0A223NZX0_9SPHI</name>
<dbReference type="EMBL" id="CP022743">
    <property type="protein sequence ID" value="ASU35376.1"/>
    <property type="molecule type" value="Genomic_DNA"/>
</dbReference>
<sequence>MNSLTTQQRVQILGYLVEGMSLRAASRLSGCSINTITKLLVDTGKACQQFHDENVHSLNTTRVEADEIWSFVYAKDSHVDEITNTSIDKDKAGDIWTWTAIDADSKLIVSYYVGDRSGVSATEFITDLKGRLNNRIQLTTDGLKAYVDAVLSTFGRKNIDFAQISKSYGSDNPRGDKRTERRYSPAPLTKTEIKSIAGFPDTRYISTSYIERQNLTMRMHMRRFTRLTNAFSKKLENHCYAIALHFVYYNFCKIHKTLRVTPAMQAGLMKDVMTLEDIVNLAKIEAPKKRGEYKKNK</sequence>
<dbReference type="PANTHER" id="PTHR33293">
    <property type="entry name" value="INSERTION ELEMENT IS1 1 PROTEIN INSB-RELATED"/>
    <property type="match status" value="1"/>
</dbReference>
<gene>
    <name evidence="1" type="ORF">MuYL_3491</name>
</gene>
<reference evidence="1 2" key="1">
    <citation type="submission" date="2017-08" db="EMBL/GenBank/DDBJ databases">
        <title>Complete genome sequence of Mucilaginibacter sp. strain BJC16-A31.</title>
        <authorList>
            <consortium name="Henan University of Science and Technology"/>
            <person name="You X."/>
        </authorList>
    </citation>
    <scope>NUCLEOTIDE SEQUENCE [LARGE SCALE GENOMIC DNA]</scope>
    <source>
        <strain evidence="1 2">BJC16-A31</strain>
    </source>
</reference>
<dbReference type="AlphaFoldDB" id="A0A223NZX0"/>
<dbReference type="OrthoDB" id="1086493at2"/>
<evidence type="ECO:0000313" key="2">
    <source>
        <dbReference type="Proteomes" id="UP000215002"/>
    </source>
</evidence>
<dbReference type="RefSeq" id="WP_094571568.1">
    <property type="nucleotide sequence ID" value="NZ_CP022743.1"/>
</dbReference>
<evidence type="ECO:0000313" key="1">
    <source>
        <dbReference type="EMBL" id="ASU35376.1"/>
    </source>
</evidence>
<dbReference type="Proteomes" id="UP000215002">
    <property type="component" value="Chromosome"/>
</dbReference>
<accession>A0A223NZX0</accession>
<dbReference type="InterPro" id="IPR051354">
    <property type="entry name" value="Transposase_27_IS1"/>
</dbReference>
<dbReference type="PANTHER" id="PTHR33293:SF2">
    <property type="entry name" value="TRANSPOSASE"/>
    <property type="match status" value="1"/>
</dbReference>
<dbReference type="KEGG" id="muc:MuYL_3491"/>